<accession>A0ABV6PBH7</accession>
<sequence>MFFSRRQKVEDTRSPIDKAIGRTWRGTMVLFVALFAALSYIQVIGAPELNANSWNFRTMFKQFDSPRGAILVSGDAIAESVPSDGEFDYQRVYRDPMLYSGLTGFYSLSHGTSGLEAAMNDELSGQSDAQFFDRFSELLTGDTMQGAQVELTINKNIQQLAYDTIPNGVRGTVVVTEVKTGNVVAMVSKPSYDTNELAVQSTAKAQENMKKIMDIPGLSPYNNRATSALIAPGSTFKIIDTVAALETGDYDKDTELENPDRIRLPGTQTTVPNFHGGICSGRPEAPLSFVFAQSCNTPFIQMAQDLGDEKIRKTAENFGFGEQFKIPLDVTASSFPAELNGAELGLASIGQHDVKVTPLQMNMVAAAIANEGKLMKPNLIKAVRGKDLKVLDQPKPKEIRRATSAKVAEQVKDLMVGVVNDRGTGYPAASNQFTIAAKTGTAELGGDSSNVNSWITGFAPADDPQYAVTLVFEDVPYERGHTLTSPNLKRILEAVVKP</sequence>
<dbReference type="PANTHER" id="PTHR30627">
    <property type="entry name" value="PEPTIDOGLYCAN D,D-TRANSPEPTIDASE"/>
    <property type="match status" value="1"/>
</dbReference>
<dbReference type="InterPro" id="IPR001460">
    <property type="entry name" value="PCN-bd_Tpept"/>
</dbReference>
<feature type="domain" description="Penicillin-binding protein transpeptidase" evidence="1">
    <location>
        <begin position="171"/>
        <end position="492"/>
    </location>
</feature>
<dbReference type="InterPro" id="IPR012338">
    <property type="entry name" value="Beta-lactam/transpept-like"/>
</dbReference>
<dbReference type="EMBL" id="JBHLUB010000030">
    <property type="protein sequence ID" value="MFC0582469.1"/>
    <property type="molecule type" value="Genomic_DNA"/>
</dbReference>
<dbReference type="SUPFAM" id="SSF56601">
    <property type="entry name" value="beta-lactamase/transpeptidase-like"/>
    <property type="match status" value="1"/>
</dbReference>
<dbReference type="InterPro" id="IPR054120">
    <property type="entry name" value="PBPA_dimer"/>
</dbReference>
<evidence type="ECO:0000259" key="2">
    <source>
        <dbReference type="Pfam" id="PF21922"/>
    </source>
</evidence>
<dbReference type="Pfam" id="PF00905">
    <property type="entry name" value="Transpeptidase"/>
    <property type="match status" value="1"/>
</dbReference>
<reference evidence="3 4" key="1">
    <citation type="submission" date="2024-09" db="EMBL/GenBank/DDBJ databases">
        <authorList>
            <person name="Sun Q."/>
            <person name="Mori K."/>
        </authorList>
    </citation>
    <scope>NUCLEOTIDE SEQUENCE [LARGE SCALE GENOMIC DNA]</scope>
    <source>
        <strain evidence="3 4">NCAIM B.02604</strain>
    </source>
</reference>
<evidence type="ECO:0000313" key="4">
    <source>
        <dbReference type="Proteomes" id="UP001589862"/>
    </source>
</evidence>
<dbReference type="InterPro" id="IPR050515">
    <property type="entry name" value="Beta-lactam/transpept"/>
</dbReference>
<dbReference type="Gene3D" id="3.90.1310.10">
    <property type="entry name" value="Penicillin-binding protein 2a (Domain 2)"/>
    <property type="match status" value="1"/>
</dbReference>
<dbReference type="Pfam" id="PF21922">
    <property type="entry name" value="PBP_dimer_2"/>
    <property type="match status" value="1"/>
</dbReference>
<protein>
    <submittedName>
        <fullName evidence="3">Peptidoglycan D,D-transpeptidase FtsI family protein</fullName>
    </submittedName>
</protein>
<evidence type="ECO:0000259" key="1">
    <source>
        <dbReference type="Pfam" id="PF00905"/>
    </source>
</evidence>
<name>A0ABV6PBH7_9MICC</name>
<gene>
    <name evidence="3" type="ORF">ACFFFR_08765</name>
</gene>
<dbReference type="Proteomes" id="UP001589862">
    <property type="component" value="Unassembled WGS sequence"/>
</dbReference>
<organism evidence="3 4">
    <name type="scientific">Micrococcoides hystricis</name>
    <dbReference type="NCBI Taxonomy" id="1572761"/>
    <lineage>
        <taxon>Bacteria</taxon>
        <taxon>Bacillati</taxon>
        <taxon>Actinomycetota</taxon>
        <taxon>Actinomycetes</taxon>
        <taxon>Micrococcales</taxon>
        <taxon>Micrococcaceae</taxon>
        <taxon>Micrococcoides</taxon>
    </lineage>
</organism>
<evidence type="ECO:0000313" key="3">
    <source>
        <dbReference type="EMBL" id="MFC0582469.1"/>
    </source>
</evidence>
<proteinExistence type="predicted"/>
<dbReference type="Gene3D" id="3.40.710.10">
    <property type="entry name" value="DD-peptidase/beta-lactamase superfamily"/>
    <property type="match status" value="1"/>
</dbReference>
<dbReference type="RefSeq" id="WP_377459649.1">
    <property type="nucleotide sequence ID" value="NZ_JBHLUB010000030.1"/>
</dbReference>
<feature type="domain" description="Penicillin binding protein A dimerisation" evidence="2">
    <location>
        <begin position="67"/>
        <end position="149"/>
    </location>
</feature>
<dbReference type="PANTHER" id="PTHR30627:SF24">
    <property type="entry name" value="PENICILLIN-BINDING PROTEIN 4B"/>
    <property type="match status" value="1"/>
</dbReference>
<comment type="caution">
    <text evidence="3">The sequence shown here is derived from an EMBL/GenBank/DDBJ whole genome shotgun (WGS) entry which is preliminary data.</text>
</comment>
<keyword evidence="4" id="KW-1185">Reference proteome</keyword>